<dbReference type="Proteomes" id="UP000441523">
    <property type="component" value="Unassembled WGS sequence"/>
</dbReference>
<gene>
    <name evidence="3" type="ORF">F6X51_20140</name>
</gene>
<dbReference type="AlphaFoldDB" id="A0A6N6MJA1"/>
<reference evidence="3 4" key="1">
    <citation type="submission" date="2019-09" db="EMBL/GenBank/DDBJ databases">
        <title>YIM 132548 draft genome.</title>
        <authorList>
            <person name="Jiang L."/>
        </authorList>
    </citation>
    <scope>NUCLEOTIDE SEQUENCE [LARGE SCALE GENOMIC DNA]</scope>
    <source>
        <strain evidence="3 4">YIM 132548</strain>
    </source>
</reference>
<organism evidence="3 4">
    <name type="scientific">Methylobacterium planeticum</name>
    <dbReference type="NCBI Taxonomy" id="2615211"/>
    <lineage>
        <taxon>Bacteria</taxon>
        <taxon>Pseudomonadati</taxon>
        <taxon>Pseudomonadota</taxon>
        <taxon>Alphaproteobacteria</taxon>
        <taxon>Hyphomicrobiales</taxon>
        <taxon>Methylobacteriaceae</taxon>
        <taxon>Methylobacterium</taxon>
    </lineage>
</organism>
<comment type="caution">
    <text evidence="3">The sequence shown here is derived from an EMBL/GenBank/DDBJ whole genome shotgun (WGS) entry which is preliminary data.</text>
</comment>
<evidence type="ECO:0000313" key="4">
    <source>
        <dbReference type="Proteomes" id="UP000441523"/>
    </source>
</evidence>
<feature type="domain" description="YARHG" evidence="2">
    <location>
        <begin position="3"/>
        <end position="83"/>
    </location>
</feature>
<evidence type="ECO:0000313" key="3">
    <source>
        <dbReference type="EMBL" id="KAB1071205.1"/>
    </source>
</evidence>
<keyword evidence="1" id="KW-0732">Signal</keyword>
<evidence type="ECO:0000256" key="1">
    <source>
        <dbReference type="SAM" id="SignalP"/>
    </source>
</evidence>
<dbReference type="Pfam" id="PF13308">
    <property type="entry name" value="YARHG"/>
    <property type="match status" value="1"/>
</dbReference>
<dbReference type="SMART" id="SM01324">
    <property type="entry name" value="YARHG"/>
    <property type="match status" value="1"/>
</dbReference>
<feature type="chain" id="PRO_5027018541" evidence="1">
    <location>
        <begin position="23"/>
        <end position="90"/>
    </location>
</feature>
<name>A0A6N6MJA1_9HYPH</name>
<dbReference type="InterPro" id="IPR025582">
    <property type="entry name" value="YARHG_dom"/>
</dbReference>
<dbReference type="EMBL" id="VZZJ01000020">
    <property type="protein sequence ID" value="KAB1071205.1"/>
    <property type="molecule type" value="Genomic_DNA"/>
</dbReference>
<feature type="signal peptide" evidence="1">
    <location>
        <begin position="1"/>
        <end position="22"/>
    </location>
</feature>
<dbReference type="RefSeq" id="WP_150965462.1">
    <property type="nucleotide sequence ID" value="NZ_VZZJ01000020.1"/>
</dbReference>
<evidence type="ECO:0000259" key="2">
    <source>
        <dbReference type="SMART" id="SM01324"/>
    </source>
</evidence>
<sequence length="90" mass="9768">MRTALLAPALSLAILGSAPASAAPLCDELWGERNAVYAEAGYCFRTPRGIQAFGNAGCRFDEIRDVPLSARDRQKVSAIVREKQRSGCRE</sequence>
<accession>A0A6N6MJA1</accession>
<keyword evidence="4" id="KW-1185">Reference proteome</keyword>
<protein>
    <submittedName>
        <fullName evidence="3">YARHG domain-containing protein</fullName>
    </submittedName>
</protein>
<proteinExistence type="predicted"/>